<dbReference type="Proteomes" id="UP000320421">
    <property type="component" value="Chromosome"/>
</dbReference>
<evidence type="ECO:0000256" key="6">
    <source>
        <dbReference type="ARBA" id="ARBA00038076"/>
    </source>
</evidence>
<name>A0A517PKN1_9PLAN</name>
<dbReference type="EMBL" id="CP036266">
    <property type="protein sequence ID" value="QDT19936.1"/>
    <property type="molecule type" value="Genomic_DNA"/>
</dbReference>
<sequence>MKFPDMVSMSLLAIRRQKTRMVLSLVGVVIGSLMLLFALASRSGVQEAVMRVFSMSKQLRQIHVSQNWSTDEKAIPEENLKVEGDLDEARRARIRRMLIRHWQFEHRSESVGLTRERINKIEAFAHVETVHPRMSSYVSMIQGEREMKGMGDSVAVNEKVLQDRMLVGKVFESDNEPAILLNEFVAWKWGYISEPQLRELIGTKVRIEYRQGAEGVAYSLSQRSGGEVEFDKEELTALNSALDRIPTLIDQLEFSEEERAALKKAFQPTPAEPSQSVEPQEQIIAEEFTVVGIYRCPTESEVNDEVGLDSANGMADFLLPIKTATQFALRIPHIEKEGFYQATVQVDHESNLKAVSKQIRDLGLREYSLISLVEFIQEQVRQVTLIVSLVAIFALVISAVGIANTMVMSVVERTREIGIMKALGAREGQIQLLFLIEGALIGLIGGLCAVVIGLVIKIPIEMMTVSIMENQFNKTFAQENMIQFPLWLLAVVLGFSTFVTTLATILPARRAARIDPITALRHD</sequence>
<evidence type="ECO:0000256" key="2">
    <source>
        <dbReference type="ARBA" id="ARBA00022475"/>
    </source>
</evidence>
<dbReference type="InterPro" id="IPR050250">
    <property type="entry name" value="Macrolide_Exporter_MacB"/>
</dbReference>
<keyword evidence="4 7" id="KW-1133">Transmembrane helix</keyword>
<dbReference type="AlphaFoldDB" id="A0A517PKN1"/>
<keyword evidence="9" id="KW-0378">Hydrolase</keyword>
<reference evidence="9 10" key="1">
    <citation type="submission" date="2019-02" db="EMBL/GenBank/DDBJ databases">
        <title>Deep-cultivation of Planctomycetes and their phenomic and genomic characterization uncovers novel biology.</title>
        <authorList>
            <person name="Wiegand S."/>
            <person name="Jogler M."/>
            <person name="Boedeker C."/>
            <person name="Pinto D."/>
            <person name="Vollmers J."/>
            <person name="Rivas-Marin E."/>
            <person name="Kohn T."/>
            <person name="Peeters S.H."/>
            <person name="Heuer A."/>
            <person name="Rast P."/>
            <person name="Oberbeckmann S."/>
            <person name="Bunk B."/>
            <person name="Jeske O."/>
            <person name="Meyerdierks A."/>
            <person name="Storesund J.E."/>
            <person name="Kallscheuer N."/>
            <person name="Luecker S."/>
            <person name="Lage O.M."/>
            <person name="Pohl T."/>
            <person name="Merkel B.J."/>
            <person name="Hornburger P."/>
            <person name="Mueller R.-W."/>
            <person name="Bruemmer F."/>
            <person name="Labrenz M."/>
            <person name="Spormann A.M."/>
            <person name="Op den Camp H."/>
            <person name="Overmann J."/>
            <person name="Amann R."/>
            <person name="Jetten M.S.M."/>
            <person name="Mascher T."/>
            <person name="Medema M.H."/>
            <person name="Devos D.P."/>
            <person name="Kaster A.-K."/>
            <person name="Ovreas L."/>
            <person name="Rohde M."/>
            <person name="Galperin M.Y."/>
            <person name="Jogler C."/>
        </authorList>
    </citation>
    <scope>NUCLEOTIDE SEQUENCE [LARGE SCALE GENOMIC DNA]</scope>
    <source>
        <strain evidence="9 10">HG66A1</strain>
    </source>
</reference>
<evidence type="ECO:0000256" key="7">
    <source>
        <dbReference type="SAM" id="Phobius"/>
    </source>
</evidence>
<accession>A0A517PKN1</accession>
<keyword evidence="2" id="KW-1003">Cell membrane</keyword>
<dbReference type="PANTHER" id="PTHR30572:SF4">
    <property type="entry name" value="ABC TRANSPORTER PERMEASE YTRF"/>
    <property type="match status" value="1"/>
</dbReference>
<evidence type="ECO:0000259" key="8">
    <source>
        <dbReference type="Pfam" id="PF02687"/>
    </source>
</evidence>
<dbReference type="Pfam" id="PF02687">
    <property type="entry name" value="FtsX"/>
    <property type="match status" value="1"/>
</dbReference>
<keyword evidence="5 7" id="KW-0472">Membrane</keyword>
<gene>
    <name evidence="9" type="primary">macB_1</name>
    <name evidence="9" type="ORF">HG66A1_17050</name>
</gene>
<evidence type="ECO:0000256" key="4">
    <source>
        <dbReference type="ARBA" id="ARBA00022989"/>
    </source>
</evidence>
<feature type="domain" description="ABC3 transporter permease C-terminal" evidence="8">
    <location>
        <begin position="389"/>
        <end position="516"/>
    </location>
</feature>
<dbReference type="OrthoDB" id="9770099at2"/>
<dbReference type="GO" id="GO:0016787">
    <property type="term" value="F:hydrolase activity"/>
    <property type="evidence" value="ECO:0007669"/>
    <property type="project" value="UniProtKB-KW"/>
</dbReference>
<comment type="similarity">
    <text evidence="6">Belongs to the ABC-4 integral membrane protein family.</text>
</comment>
<keyword evidence="10" id="KW-1185">Reference proteome</keyword>
<keyword evidence="9" id="KW-0067">ATP-binding</keyword>
<organism evidence="9 10">
    <name type="scientific">Gimesia chilikensis</name>
    <dbReference type="NCBI Taxonomy" id="2605989"/>
    <lineage>
        <taxon>Bacteria</taxon>
        <taxon>Pseudomonadati</taxon>
        <taxon>Planctomycetota</taxon>
        <taxon>Planctomycetia</taxon>
        <taxon>Planctomycetales</taxon>
        <taxon>Planctomycetaceae</taxon>
        <taxon>Gimesia</taxon>
    </lineage>
</organism>
<dbReference type="EC" id="3.6.3.-" evidence="9"/>
<dbReference type="GO" id="GO:0005524">
    <property type="term" value="F:ATP binding"/>
    <property type="evidence" value="ECO:0007669"/>
    <property type="project" value="UniProtKB-KW"/>
</dbReference>
<evidence type="ECO:0000313" key="9">
    <source>
        <dbReference type="EMBL" id="QDT19936.1"/>
    </source>
</evidence>
<feature type="transmembrane region" description="Helical" evidence="7">
    <location>
        <begin position="385"/>
        <end position="411"/>
    </location>
</feature>
<comment type="subcellular location">
    <subcellularLocation>
        <location evidence="1">Cell membrane</location>
        <topology evidence="1">Multi-pass membrane protein</topology>
    </subcellularLocation>
</comment>
<keyword evidence="3 7" id="KW-0812">Transmembrane</keyword>
<dbReference type="InterPro" id="IPR003838">
    <property type="entry name" value="ABC3_permease_C"/>
</dbReference>
<protein>
    <submittedName>
        <fullName evidence="9">Macrolide export ATP-binding/permease protein MacB</fullName>
        <ecNumber evidence="9">3.6.3.-</ecNumber>
    </submittedName>
</protein>
<feature type="transmembrane region" description="Helical" evidence="7">
    <location>
        <begin position="484"/>
        <end position="506"/>
    </location>
</feature>
<feature type="transmembrane region" description="Helical" evidence="7">
    <location>
        <begin position="432"/>
        <end position="456"/>
    </location>
</feature>
<evidence type="ECO:0000256" key="3">
    <source>
        <dbReference type="ARBA" id="ARBA00022692"/>
    </source>
</evidence>
<dbReference type="GO" id="GO:0005886">
    <property type="term" value="C:plasma membrane"/>
    <property type="evidence" value="ECO:0007669"/>
    <property type="project" value="UniProtKB-SubCell"/>
</dbReference>
<dbReference type="GO" id="GO:0022857">
    <property type="term" value="F:transmembrane transporter activity"/>
    <property type="evidence" value="ECO:0007669"/>
    <property type="project" value="TreeGrafter"/>
</dbReference>
<proteinExistence type="inferred from homology"/>
<evidence type="ECO:0000256" key="5">
    <source>
        <dbReference type="ARBA" id="ARBA00023136"/>
    </source>
</evidence>
<evidence type="ECO:0000256" key="1">
    <source>
        <dbReference type="ARBA" id="ARBA00004651"/>
    </source>
</evidence>
<evidence type="ECO:0000313" key="10">
    <source>
        <dbReference type="Proteomes" id="UP000320421"/>
    </source>
</evidence>
<keyword evidence="9" id="KW-0547">Nucleotide-binding</keyword>
<dbReference type="RefSeq" id="WP_145182011.1">
    <property type="nucleotide sequence ID" value="NZ_CP036266.1"/>
</dbReference>
<dbReference type="PANTHER" id="PTHR30572">
    <property type="entry name" value="MEMBRANE COMPONENT OF TRANSPORTER-RELATED"/>
    <property type="match status" value="1"/>
</dbReference>